<evidence type="ECO:0000256" key="1">
    <source>
        <dbReference type="SAM" id="Phobius"/>
    </source>
</evidence>
<comment type="caution">
    <text evidence="2">The sequence shown here is derived from an EMBL/GenBank/DDBJ whole genome shotgun (WGS) entry which is preliminary data.</text>
</comment>
<feature type="transmembrane region" description="Helical" evidence="1">
    <location>
        <begin position="88"/>
        <end position="107"/>
    </location>
</feature>
<dbReference type="EMBL" id="SJTH01000006">
    <property type="protein sequence ID" value="TCJ04953.1"/>
    <property type="molecule type" value="Genomic_DNA"/>
</dbReference>
<gene>
    <name evidence="2" type="ORF">E0Y62_06960</name>
</gene>
<protein>
    <recommendedName>
        <fullName evidence="4">YxlC family protein</fullName>
    </recommendedName>
</protein>
<feature type="transmembrane region" description="Helical" evidence="1">
    <location>
        <begin position="61"/>
        <end position="82"/>
    </location>
</feature>
<name>A0A4R1B304_9BACI</name>
<dbReference type="Proteomes" id="UP000293846">
    <property type="component" value="Unassembled WGS sequence"/>
</dbReference>
<keyword evidence="1" id="KW-1133">Transmembrane helix</keyword>
<proteinExistence type="predicted"/>
<dbReference type="AlphaFoldDB" id="A0A4R1B304"/>
<evidence type="ECO:0000313" key="2">
    <source>
        <dbReference type="EMBL" id="TCJ04953.1"/>
    </source>
</evidence>
<sequence length="116" mass="13500">MNERKNGMDNNYADDESFLETIKEIENSLESVEQHAPVYTPNLEWFENIVVEKKLQLRKKLIFDVSIFSIVALLVLSAVLFMLYNIPVVFFALQGLFSISIIGYYSLRFIKQVKET</sequence>
<organism evidence="2 3">
    <name type="scientific">Cytobacillus praedii</name>
    <dbReference type="NCBI Taxonomy" id="1742358"/>
    <lineage>
        <taxon>Bacteria</taxon>
        <taxon>Bacillati</taxon>
        <taxon>Bacillota</taxon>
        <taxon>Bacilli</taxon>
        <taxon>Bacillales</taxon>
        <taxon>Bacillaceae</taxon>
        <taxon>Cytobacillus</taxon>
    </lineage>
</organism>
<accession>A0A4R1B304</accession>
<keyword evidence="1" id="KW-0812">Transmembrane</keyword>
<reference evidence="2 3" key="1">
    <citation type="submission" date="2019-03" db="EMBL/GenBank/DDBJ databases">
        <authorList>
            <person name="Jensen L."/>
            <person name="Storgaard J."/>
            <person name="Sulaj E."/>
            <person name="Schramm A."/>
            <person name="Marshall I.P.G."/>
        </authorList>
    </citation>
    <scope>NUCLEOTIDE SEQUENCE [LARGE SCALE GENOMIC DNA]</scope>
    <source>
        <strain evidence="2 3">2017H2G3</strain>
    </source>
</reference>
<dbReference type="InterPro" id="IPR035238">
    <property type="entry name" value="DUF5345"/>
</dbReference>
<keyword evidence="1" id="KW-0472">Membrane</keyword>
<dbReference type="Pfam" id="PF17280">
    <property type="entry name" value="DUF5345"/>
    <property type="match status" value="1"/>
</dbReference>
<dbReference type="RefSeq" id="WP_131236468.1">
    <property type="nucleotide sequence ID" value="NZ_SJTH01000006.1"/>
</dbReference>
<evidence type="ECO:0000313" key="3">
    <source>
        <dbReference type="Proteomes" id="UP000293846"/>
    </source>
</evidence>
<evidence type="ECO:0008006" key="4">
    <source>
        <dbReference type="Google" id="ProtNLM"/>
    </source>
</evidence>
<dbReference type="STRING" id="1742358.GCA_001439605_01019"/>
<dbReference type="OrthoDB" id="2939233at2"/>
<keyword evidence="3" id="KW-1185">Reference proteome</keyword>